<keyword evidence="9" id="KW-1185">Reference proteome</keyword>
<evidence type="ECO:0000259" key="7">
    <source>
        <dbReference type="Pfam" id="PF03151"/>
    </source>
</evidence>
<feature type="transmembrane region" description="Helical" evidence="6">
    <location>
        <begin position="410"/>
        <end position="434"/>
    </location>
</feature>
<sequence>MADPTRAAHLVEEDALASRSLTYSIEDVAQKRHELESDSGSAAPRYDSIVHSRGGKPHRAKRNDDDDDEDEEDDDRALEDEMAWQNEQRRLSRGAHERGPSPSTSTPTRATGSHFEGGAPRRAQPLSAAEASRRRVEWWRRAAVNAVFIAAWSVHAPPDHFDVEPTLTERSTTLPLRYSFSSAISVYNKWMFSKEHYNFPYPLFVTSFHMLVQWSLSAIALSMTARLRSKNRPGLKDFGTKIVPCGVASGLDIGLSNLSLRTITLSFYSTSPSPSLRPFSQLSLTRSQPRHTAMCKSSSLAFVLLFAFIFRLEKPSWRLAGIITIISGGVVLMVSTETRFDPAGMVEVLTASALGGLRWSLVQILLDKESLGMSNPIATLYWLAPIMGFVLATCSMIFDGWKNVFGNETFFGSFGLMIHTLFAMLLPGFLAFAMNVAEFGLIQRTSVVTLSVAGIFKEVAMIFLSMFIFHDQLTPINVSGLVVTLFGIALYNYFKYKQFTDDPSSAKGHGHGHGARSSPHLGDHDLSSVDLSRLNRAEDEDVMLLTERKRSASRALRVTNASAVYLDNLPHELTRGSHHTLESNASSASSSRSSLSIPTGDTVHLRRASHASKAHQIEEHVIPHLEERVNEGEVLLDLEQKARELERTLERGIPEREMEVLGVAHKGSVGEGDEGWDLLIEDQPGEAKR</sequence>
<feature type="compositionally biased region" description="Low complexity" evidence="5">
    <location>
        <begin position="583"/>
        <end position="596"/>
    </location>
</feature>
<proteinExistence type="predicted"/>
<protein>
    <submittedName>
        <fullName evidence="8">BQ5605_C007g04429 protein</fullName>
    </submittedName>
</protein>
<dbReference type="AlphaFoldDB" id="A0A2X0MU39"/>
<dbReference type="EMBL" id="FQNC01000045">
    <property type="protein sequence ID" value="SGY60425.1"/>
    <property type="molecule type" value="Genomic_DNA"/>
</dbReference>
<feature type="domain" description="Sugar phosphate transporter" evidence="7">
    <location>
        <begin position="280"/>
        <end position="492"/>
    </location>
</feature>
<evidence type="ECO:0000313" key="9">
    <source>
        <dbReference type="Proteomes" id="UP000249464"/>
    </source>
</evidence>
<reference evidence="8 9" key="1">
    <citation type="submission" date="2016-11" db="EMBL/GenBank/DDBJ databases">
        <authorList>
            <person name="Jaros S."/>
            <person name="Januszkiewicz K."/>
            <person name="Wedrychowicz H."/>
        </authorList>
    </citation>
    <scope>NUCLEOTIDE SEQUENCE [LARGE SCALE GENOMIC DNA]</scope>
</reference>
<evidence type="ECO:0000256" key="1">
    <source>
        <dbReference type="ARBA" id="ARBA00004141"/>
    </source>
</evidence>
<accession>A0A2X0MU39</accession>
<feature type="transmembrane region" description="Helical" evidence="6">
    <location>
        <begin position="317"/>
        <end position="336"/>
    </location>
</feature>
<evidence type="ECO:0000313" key="8">
    <source>
        <dbReference type="EMBL" id="SGY60425.1"/>
    </source>
</evidence>
<feature type="transmembrane region" description="Helical" evidence="6">
    <location>
        <begin position="199"/>
        <end position="221"/>
    </location>
</feature>
<evidence type="ECO:0000256" key="4">
    <source>
        <dbReference type="ARBA" id="ARBA00023136"/>
    </source>
</evidence>
<evidence type="ECO:0000256" key="2">
    <source>
        <dbReference type="ARBA" id="ARBA00022692"/>
    </source>
</evidence>
<feature type="region of interest" description="Disordered" evidence="5">
    <location>
        <begin position="578"/>
        <end position="602"/>
    </location>
</feature>
<evidence type="ECO:0000256" key="5">
    <source>
        <dbReference type="SAM" id="MobiDB-lite"/>
    </source>
</evidence>
<dbReference type="Pfam" id="PF03151">
    <property type="entry name" value="TPT"/>
    <property type="match status" value="1"/>
</dbReference>
<gene>
    <name evidence="8" type="primary">BQ5605_C007g04429</name>
    <name evidence="8" type="ORF">BQ5605_C007G04429</name>
</gene>
<organism evidence="8 9">
    <name type="scientific">Microbotryum silenes-dioicae</name>
    <dbReference type="NCBI Taxonomy" id="796604"/>
    <lineage>
        <taxon>Eukaryota</taxon>
        <taxon>Fungi</taxon>
        <taxon>Dikarya</taxon>
        <taxon>Basidiomycota</taxon>
        <taxon>Pucciniomycotina</taxon>
        <taxon>Microbotryomycetes</taxon>
        <taxon>Microbotryales</taxon>
        <taxon>Microbotryaceae</taxon>
        <taxon>Microbotryum</taxon>
    </lineage>
</organism>
<feature type="transmembrane region" description="Helical" evidence="6">
    <location>
        <begin position="378"/>
        <end position="398"/>
    </location>
</feature>
<keyword evidence="4 6" id="KW-0472">Membrane</keyword>
<dbReference type="STRING" id="796604.A0A2X0MU39"/>
<dbReference type="InterPro" id="IPR050186">
    <property type="entry name" value="TPT_transporter"/>
</dbReference>
<dbReference type="InterPro" id="IPR004853">
    <property type="entry name" value="Sugar_P_trans_dom"/>
</dbReference>
<keyword evidence="2 6" id="KW-0812">Transmembrane</keyword>
<keyword evidence="3 6" id="KW-1133">Transmembrane helix</keyword>
<feature type="region of interest" description="Disordered" evidence="5">
    <location>
        <begin position="32"/>
        <end position="128"/>
    </location>
</feature>
<name>A0A2X0MU39_9BASI</name>
<dbReference type="PANTHER" id="PTHR11132">
    <property type="entry name" value="SOLUTE CARRIER FAMILY 35"/>
    <property type="match status" value="1"/>
</dbReference>
<evidence type="ECO:0000256" key="6">
    <source>
        <dbReference type="SAM" id="Phobius"/>
    </source>
</evidence>
<feature type="transmembrane region" description="Helical" evidence="6">
    <location>
        <begin position="446"/>
        <end position="469"/>
    </location>
</feature>
<dbReference type="GO" id="GO:0016020">
    <property type="term" value="C:membrane"/>
    <property type="evidence" value="ECO:0007669"/>
    <property type="project" value="UniProtKB-SubCell"/>
</dbReference>
<comment type="subcellular location">
    <subcellularLocation>
        <location evidence="1">Membrane</location>
        <topology evidence="1">Multi-pass membrane protein</topology>
    </subcellularLocation>
</comment>
<evidence type="ECO:0000256" key="3">
    <source>
        <dbReference type="ARBA" id="ARBA00022989"/>
    </source>
</evidence>
<feature type="compositionally biased region" description="Basic and acidic residues" evidence="5">
    <location>
        <begin position="87"/>
        <end position="99"/>
    </location>
</feature>
<dbReference type="Proteomes" id="UP000249464">
    <property type="component" value="Unassembled WGS sequence"/>
</dbReference>
<feature type="compositionally biased region" description="Acidic residues" evidence="5">
    <location>
        <begin position="65"/>
        <end position="82"/>
    </location>
</feature>
<feature type="transmembrane region" description="Helical" evidence="6">
    <location>
        <begin position="475"/>
        <end position="494"/>
    </location>
</feature>
<feature type="transmembrane region" description="Helical" evidence="6">
    <location>
        <begin position="348"/>
        <end position="366"/>
    </location>
</feature>